<keyword evidence="9 13" id="KW-0547">Nucleotide-binding</keyword>
<dbReference type="PIRSF" id="PIRSF004930">
    <property type="entry name" value="Tln_factor_SUA5"/>
    <property type="match status" value="1"/>
</dbReference>
<dbReference type="EMBL" id="CP058350">
    <property type="protein sequence ID" value="QLF69595.1"/>
    <property type="molecule type" value="Genomic_DNA"/>
</dbReference>
<keyword evidence="5 13" id="KW-0963">Cytoplasm</keyword>
<dbReference type="Pfam" id="PF03481">
    <property type="entry name" value="Sua5_C"/>
    <property type="match status" value="1"/>
</dbReference>
<comment type="catalytic activity">
    <reaction evidence="12 13">
        <text>L-threonine + hydrogencarbonate + ATP = L-threonylcarbamoyladenylate + diphosphate + H2O</text>
        <dbReference type="Rhea" id="RHEA:36407"/>
        <dbReference type="ChEBI" id="CHEBI:15377"/>
        <dbReference type="ChEBI" id="CHEBI:17544"/>
        <dbReference type="ChEBI" id="CHEBI:30616"/>
        <dbReference type="ChEBI" id="CHEBI:33019"/>
        <dbReference type="ChEBI" id="CHEBI:57926"/>
        <dbReference type="ChEBI" id="CHEBI:73682"/>
        <dbReference type="EC" id="2.7.7.87"/>
    </reaction>
</comment>
<evidence type="ECO:0000256" key="8">
    <source>
        <dbReference type="ARBA" id="ARBA00022695"/>
    </source>
</evidence>
<sequence length="331" mass="35046">MARVIKIEENREEALKEALHLLAAAKPVAIPTETVYGLAADATDPRAITSIYETKGRPRFNPLICHMADLTMAERYAEFDTVSRLLASHFWPGPLTLVLPLKGASGIHPLATAGLSTVGIRVPQGAAGELIRRYGEPLAAPSANSSGRISPTTAAHVDADLGSRIDLILDGGACPVGVESTIVKVEDDRIRLLRPGGISVETIEALTGLAVERSQLEKHAAIEAPGMLTSHYAPNAHVRLNAVKAAPQEALIRFGPQPVEGEDRVKISLNLSPEGDLREAAANLFDYLKKADASGAVGIAVAPVPFDGLGEAINDRLMRAAAPRGPDGERR</sequence>
<dbReference type="InterPro" id="IPR005145">
    <property type="entry name" value="Sua5_C"/>
</dbReference>
<dbReference type="Gene3D" id="3.90.870.10">
    <property type="entry name" value="DHBP synthase"/>
    <property type="match status" value="1"/>
</dbReference>
<proteinExistence type="inferred from homology"/>
<dbReference type="InterPro" id="IPR050156">
    <property type="entry name" value="TC-AMP_synthase_SUA5"/>
</dbReference>
<feature type="domain" description="YrdC-like" evidence="14">
    <location>
        <begin position="12"/>
        <end position="198"/>
    </location>
</feature>
<dbReference type="InterPro" id="IPR038385">
    <property type="entry name" value="Sua5/YwlC_C"/>
</dbReference>
<keyword evidence="7 13" id="KW-0819">tRNA processing</keyword>
<dbReference type="Proteomes" id="UP000308530">
    <property type="component" value="Chromosome"/>
</dbReference>
<dbReference type="InterPro" id="IPR017945">
    <property type="entry name" value="DHBP_synth_RibB-like_a/b_dom"/>
</dbReference>
<name>A0ABX6QN84_9HYPH</name>
<evidence type="ECO:0000256" key="5">
    <source>
        <dbReference type="ARBA" id="ARBA00022490"/>
    </source>
</evidence>
<organism evidence="15 16">
    <name type="scientific">Peteryoungia desertarenae</name>
    <dbReference type="NCBI Taxonomy" id="1813451"/>
    <lineage>
        <taxon>Bacteria</taxon>
        <taxon>Pseudomonadati</taxon>
        <taxon>Pseudomonadota</taxon>
        <taxon>Alphaproteobacteria</taxon>
        <taxon>Hyphomicrobiales</taxon>
        <taxon>Rhizobiaceae</taxon>
        <taxon>Peteryoungia</taxon>
    </lineage>
</organism>
<evidence type="ECO:0000256" key="4">
    <source>
        <dbReference type="ARBA" id="ARBA00015492"/>
    </source>
</evidence>
<gene>
    <name evidence="15" type="ORF">FE840_008595</name>
</gene>
<dbReference type="RefSeq" id="WP_138285962.1">
    <property type="nucleotide sequence ID" value="NZ_CP058350.1"/>
</dbReference>
<evidence type="ECO:0000256" key="13">
    <source>
        <dbReference type="PIRNR" id="PIRNR004930"/>
    </source>
</evidence>
<dbReference type="SUPFAM" id="SSF55821">
    <property type="entry name" value="YrdC/RibB"/>
    <property type="match status" value="1"/>
</dbReference>
<comment type="similarity">
    <text evidence="2 13">Belongs to the SUA5 family.</text>
</comment>
<evidence type="ECO:0000256" key="12">
    <source>
        <dbReference type="ARBA" id="ARBA00048366"/>
    </source>
</evidence>
<dbReference type="EC" id="2.7.7.87" evidence="3 13"/>
<evidence type="ECO:0000313" key="15">
    <source>
        <dbReference type="EMBL" id="QLF69595.1"/>
    </source>
</evidence>
<evidence type="ECO:0000256" key="2">
    <source>
        <dbReference type="ARBA" id="ARBA00007663"/>
    </source>
</evidence>
<comment type="function">
    <text evidence="13">Required for the formation of a threonylcarbamoyl group on adenosine at position 37 (t(6)A37) in tRNAs that read codons beginning with adenine.</text>
</comment>
<evidence type="ECO:0000313" key="16">
    <source>
        <dbReference type="Proteomes" id="UP000308530"/>
    </source>
</evidence>
<protein>
    <recommendedName>
        <fullName evidence="4 13">Threonylcarbamoyl-AMP synthase</fullName>
        <shortName evidence="13">TC-AMP synthase</shortName>
        <ecNumber evidence="3 13">2.7.7.87</ecNumber>
    </recommendedName>
    <alternativeName>
        <fullName evidence="11 13">L-threonylcarbamoyladenylate synthase</fullName>
    </alternativeName>
</protein>
<keyword evidence="16" id="KW-1185">Reference proteome</keyword>
<evidence type="ECO:0000256" key="7">
    <source>
        <dbReference type="ARBA" id="ARBA00022694"/>
    </source>
</evidence>
<dbReference type="NCBIfam" id="TIGR00057">
    <property type="entry name" value="L-threonylcarbamoyladenylate synthase"/>
    <property type="match status" value="1"/>
</dbReference>
<dbReference type="PANTHER" id="PTHR17490:SF16">
    <property type="entry name" value="THREONYLCARBAMOYL-AMP SYNTHASE"/>
    <property type="match status" value="1"/>
</dbReference>
<evidence type="ECO:0000256" key="3">
    <source>
        <dbReference type="ARBA" id="ARBA00012584"/>
    </source>
</evidence>
<evidence type="ECO:0000256" key="11">
    <source>
        <dbReference type="ARBA" id="ARBA00029774"/>
    </source>
</evidence>
<evidence type="ECO:0000256" key="10">
    <source>
        <dbReference type="ARBA" id="ARBA00022840"/>
    </source>
</evidence>
<accession>A0ABX6QN84</accession>
<dbReference type="PROSITE" id="PS51163">
    <property type="entry name" value="YRDC"/>
    <property type="match status" value="1"/>
</dbReference>
<dbReference type="PANTHER" id="PTHR17490">
    <property type="entry name" value="SUA5"/>
    <property type="match status" value="1"/>
</dbReference>
<evidence type="ECO:0000256" key="9">
    <source>
        <dbReference type="ARBA" id="ARBA00022741"/>
    </source>
</evidence>
<dbReference type="InterPro" id="IPR006070">
    <property type="entry name" value="Sua5-like_dom"/>
</dbReference>
<keyword evidence="6 13" id="KW-0808">Transferase</keyword>
<evidence type="ECO:0000256" key="6">
    <source>
        <dbReference type="ARBA" id="ARBA00022679"/>
    </source>
</evidence>
<dbReference type="InterPro" id="IPR010923">
    <property type="entry name" value="T(6)A37_SUA5"/>
</dbReference>
<evidence type="ECO:0000259" key="14">
    <source>
        <dbReference type="PROSITE" id="PS51163"/>
    </source>
</evidence>
<keyword evidence="10 13" id="KW-0067">ATP-binding</keyword>
<comment type="subcellular location">
    <subcellularLocation>
        <location evidence="1 13">Cytoplasm</location>
    </subcellularLocation>
</comment>
<evidence type="ECO:0000256" key="1">
    <source>
        <dbReference type="ARBA" id="ARBA00004496"/>
    </source>
</evidence>
<dbReference type="Gene3D" id="3.40.50.11030">
    <property type="entry name" value="Threonylcarbamoyl-AMP synthase, C-terminal domain"/>
    <property type="match status" value="1"/>
</dbReference>
<keyword evidence="8 13" id="KW-0548">Nucleotidyltransferase</keyword>
<reference evidence="15 16" key="1">
    <citation type="submission" date="2020-06" db="EMBL/GenBank/DDBJ databases">
        <title>Genome sequence of Rhizobium sp strain ADMK78.</title>
        <authorList>
            <person name="Rahi P."/>
        </authorList>
    </citation>
    <scope>NUCLEOTIDE SEQUENCE [LARGE SCALE GENOMIC DNA]</scope>
    <source>
        <strain evidence="15 16">ADMK78</strain>
    </source>
</reference>
<dbReference type="Pfam" id="PF01300">
    <property type="entry name" value="Sua5_yciO_yrdC"/>
    <property type="match status" value="1"/>
</dbReference>